<feature type="domain" description="PHD-type" evidence="11">
    <location>
        <begin position="325"/>
        <end position="445"/>
    </location>
</feature>
<keyword evidence="3" id="KW-0677">Repeat</keyword>
<dbReference type="PANTHER" id="PTHR13763:SF9">
    <property type="entry name" value="BRCA1-ASSOCIATED RING DOMAIN PROTEIN 1"/>
    <property type="match status" value="1"/>
</dbReference>
<dbReference type="CDD" id="cd17734">
    <property type="entry name" value="BRCT_Bard1_rpt1"/>
    <property type="match status" value="1"/>
</dbReference>
<keyword evidence="7" id="KW-0234">DNA repair</keyword>
<evidence type="ECO:0000313" key="13">
    <source>
        <dbReference type="Proteomes" id="UP000516437"/>
    </source>
</evidence>
<dbReference type="SUPFAM" id="SSF52113">
    <property type="entry name" value="BRCT domain"/>
    <property type="match status" value="2"/>
</dbReference>
<dbReference type="Proteomes" id="UP000516437">
    <property type="component" value="Unassembled WGS sequence"/>
</dbReference>
<dbReference type="Gene3D" id="3.30.40.10">
    <property type="entry name" value="Zinc/RING finger domain, C3HC4 (zinc finger)"/>
    <property type="match status" value="1"/>
</dbReference>
<dbReference type="PANTHER" id="PTHR13763">
    <property type="entry name" value="BREAST CANCER TYPE 1 SUSCEPTIBILITY PROTEIN BRCA1"/>
    <property type="match status" value="1"/>
</dbReference>
<dbReference type="PROSITE" id="PS51805">
    <property type="entry name" value="EPHD"/>
    <property type="match status" value="1"/>
</dbReference>
<gene>
    <name evidence="12" type="ORF">CJ030_MR0G026021</name>
</gene>
<dbReference type="InterPro" id="IPR013083">
    <property type="entry name" value="Znf_RING/FYVE/PHD"/>
</dbReference>
<dbReference type="InterPro" id="IPR036420">
    <property type="entry name" value="BRCT_dom_sf"/>
</dbReference>
<evidence type="ECO:0000256" key="2">
    <source>
        <dbReference type="ARBA" id="ARBA00022723"/>
    </source>
</evidence>
<evidence type="ECO:0000256" key="3">
    <source>
        <dbReference type="ARBA" id="ARBA00022737"/>
    </source>
</evidence>
<dbReference type="FunFam" id="3.40.50.10190:FF:000006">
    <property type="entry name" value="Breast cancer type 1 susceptibility protein homolog"/>
    <property type="match status" value="1"/>
</dbReference>
<evidence type="ECO:0000313" key="12">
    <source>
        <dbReference type="EMBL" id="KAB1199223.1"/>
    </source>
</evidence>
<evidence type="ECO:0000259" key="11">
    <source>
        <dbReference type="PROSITE" id="PS51805"/>
    </source>
</evidence>
<dbReference type="GO" id="GO:0008270">
    <property type="term" value="F:zinc ion binding"/>
    <property type="evidence" value="ECO:0007669"/>
    <property type="project" value="UniProtKB-KW"/>
</dbReference>
<feature type="domain" description="BRCT" evidence="10">
    <location>
        <begin position="595"/>
        <end position="709"/>
    </location>
</feature>
<dbReference type="GO" id="GO:0045944">
    <property type="term" value="P:positive regulation of transcription by RNA polymerase II"/>
    <property type="evidence" value="ECO:0007669"/>
    <property type="project" value="TreeGrafter"/>
</dbReference>
<dbReference type="GO" id="GO:0005634">
    <property type="term" value="C:nucleus"/>
    <property type="evidence" value="ECO:0007669"/>
    <property type="project" value="UniProtKB-SubCell"/>
</dbReference>
<dbReference type="SMART" id="SM00292">
    <property type="entry name" value="BRCT"/>
    <property type="match status" value="2"/>
</dbReference>
<dbReference type="AlphaFoldDB" id="A0A6A1UG42"/>
<evidence type="ECO:0000256" key="8">
    <source>
        <dbReference type="ARBA" id="ARBA00023242"/>
    </source>
</evidence>
<evidence type="ECO:0000256" key="4">
    <source>
        <dbReference type="ARBA" id="ARBA00022763"/>
    </source>
</evidence>
<dbReference type="EMBL" id="RXIC02000488">
    <property type="protein sequence ID" value="KAB1199223.1"/>
    <property type="molecule type" value="Genomic_DNA"/>
</dbReference>
<keyword evidence="8" id="KW-0539">Nucleus</keyword>
<feature type="region of interest" description="Disordered" evidence="9">
    <location>
        <begin position="456"/>
        <end position="476"/>
    </location>
</feature>
<name>A0A6A1UG42_9ROSI</name>
<feature type="compositionally biased region" description="Polar residues" evidence="9">
    <location>
        <begin position="169"/>
        <end position="182"/>
    </location>
</feature>
<dbReference type="Pfam" id="PF13771">
    <property type="entry name" value="zf-HC5HC2H"/>
    <property type="match status" value="1"/>
</dbReference>
<evidence type="ECO:0000259" key="10">
    <source>
        <dbReference type="PROSITE" id="PS50172"/>
    </source>
</evidence>
<feature type="compositionally biased region" description="Basic and acidic residues" evidence="9">
    <location>
        <begin position="212"/>
        <end position="231"/>
    </location>
</feature>
<evidence type="ECO:0000256" key="9">
    <source>
        <dbReference type="SAM" id="MobiDB-lite"/>
    </source>
</evidence>
<evidence type="ECO:0000256" key="1">
    <source>
        <dbReference type="ARBA" id="ARBA00004123"/>
    </source>
</evidence>
<comment type="caution">
    <text evidence="12">The sequence shown here is derived from an EMBL/GenBank/DDBJ whole genome shotgun (WGS) entry which is preliminary data.</text>
</comment>
<feature type="region of interest" description="Disordered" evidence="9">
    <location>
        <begin position="156"/>
        <end position="185"/>
    </location>
</feature>
<dbReference type="GO" id="GO:0000724">
    <property type="term" value="P:double-strand break repair via homologous recombination"/>
    <property type="evidence" value="ECO:0007669"/>
    <property type="project" value="TreeGrafter"/>
</dbReference>
<dbReference type="GO" id="GO:0004842">
    <property type="term" value="F:ubiquitin-protein transferase activity"/>
    <property type="evidence" value="ECO:0007669"/>
    <property type="project" value="TreeGrafter"/>
</dbReference>
<keyword evidence="4" id="KW-0227">DNA damage</keyword>
<dbReference type="PROSITE" id="PS50172">
    <property type="entry name" value="BRCT"/>
    <property type="match status" value="2"/>
</dbReference>
<feature type="region of interest" description="Disordered" evidence="9">
    <location>
        <begin position="199"/>
        <end position="263"/>
    </location>
</feature>
<protein>
    <submittedName>
        <fullName evidence="12">Uncharacterized protein</fullName>
    </submittedName>
</protein>
<keyword evidence="13" id="KW-1185">Reference proteome</keyword>
<feature type="compositionally biased region" description="Basic and acidic residues" evidence="9">
    <location>
        <begin position="238"/>
        <end position="260"/>
    </location>
</feature>
<evidence type="ECO:0000256" key="7">
    <source>
        <dbReference type="ARBA" id="ARBA00023204"/>
    </source>
</evidence>
<evidence type="ECO:0000256" key="5">
    <source>
        <dbReference type="ARBA" id="ARBA00022771"/>
    </source>
</evidence>
<dbReference type="InterPro" id="IPR001357">
    <property type="entry name" value="BRCT_dom"/>
</dbReference>
<accession>A0A6A1UG42</accession>
<keyword evidence="5" id="KW-0863">Zinc-finger</keyword>
<keyword evidence="2" id="KW-0479">Metal-binding</keyword>
<dbReference type="InterPro" id="IPR034732">
    <property type="entry name" value="EPHD"/>
</dbReference>
<keyword evidence="6" id="KW-0862">Zinc</keyword>
<evidence type="ECO:0000256" key="6">
    <source>
        <dbReference type="ARBA" id="ARBA00022833"/>
    </source>
</evidence>
<reference evidence="12 13" key="1">
    <citation type="journal article" date="2019" name="Plant Biotechnol. J.">
        <title>The red bayberry genome and genetic basis of sex determination.</title>
        <authorList>
            <person name="Jia H.M."/>
            <person name="Jia H.J."/>
            <person name="Cai Q.L."/>
            <person name="Wang Y."/>
            <person name="Zhao H.B."/>
            <person name="Yang W.F."/>
            <person name="Wang G.Y."/>
            <person name="Li Y.H."/>
            <person name="Zhan D.L."/>
            <person name="Shen Y.T."/>
            <person name="Niu Q.F."/>
            <person name="Chang L."/>
            <person name="Qiu J."/>
            <person name="Zhao L."/>
            <person name="Xie H.B."/>
            <person name="Fu W.Y."/>
            <person name="Jin J."/>
            <person name="Li X.W."/>
            <person name="Jiao Y."/>
            <person name="Zhou C.C."/>
            <person name="Tu T."/>
            <person name="Chai C.Y."/>
            <person name="Gao J.L."/>
            <person name="Fan L.J."/>
            <person name="van de Weg E."/>
            <person name="Wang J.Y."/>
            <person name="Gao Z.S."/>
        </authorList>
    </citation>
    <scope>NUCLEOTIDE SEQUENCE [LARGE SCALE GENOMIC DNA]</scope>
    <source>
        <tissue evidence="12">Leaves</tissue>
    </source>
</reference>
<comment type="subcellular location">
    <subcellularLocation>
        <location evidence="1">Nucleus</location>
    </subcellularLocation>
</comment>
<dbReference type="InterPro" id="IPR031099">
    <property type="entry name" value="BRCA1-associated"/>
</dbReference>
<feature type="domain" description="BRCT" evidence="10">
    <location>
        <begin position="489"/>
        <end position="574"/>
    </location>
</feature>
<sequence length="709" mass="78782">MGDSTSNGSRSLNPWSLNFQKMGLELKCPLCSCTYISPQLKSECPVCKAQYFNNDLRHAPFMENLVTIYRSLEATFCANLFQRVSSESRKILEQCQTSVYTDKLRTEQSEIFRGNKSYSGQSIFSLSANKQISDPLNMNHSLEDRVGKNDNFEINIDNRSGGGGDGFNNAVSTNPAALTSQMEPGGLEERRVVENELAHSLPDTPPSFGDAKGSDDESCDRGSEHSPEKSLFKRAKNKHAEDRTKQLRHDSSCSETDGHLRGMKRHKKLNYGPSEMSMKREDRIPPVVSHSEIVVTPNSVLEHELRIAPVAEQQPAISDVSLTSKSICAFCQSCKISEQSGPMLHYANGKMVVGDEATRSKVIHVHRLCLDWAPQAYFENETVKNLKAEVARGARLKCSKCGQKGAALGCYEKSCRKSFHIPCAAEISNCRWDYENFLLLCPAHYSVKFPHEKSKSRKHTLKDHPMPSQGAPQQSIPCVGPRDGVKEWVFCGSALSTEEKVLMVKFASMCGATVTKYWKPNVTHVIAATDAEGACTRTLKVLMAILHGRWILTIGWIKACMEAMRPVDEEPYEVSLDNYGRCDGPKTGRLMVLNNAPKLFNGFKFYFSGDFALGYKEDLQNLVITAGGTVLECKELVAQSCNDHVARLRILVVYNLDSPQGCKIGEEVDILWKRLTEAQDVAVNVGCQVIGHTWLLESIAACKLQPLVS</sequence>
<dbReference type="FunFam" id="3.30.40.10:FF:000310">
    <property type="entry name" value="Breast cancer associated RING 1"/>
    <property type="match status" value="1"/>
</dbReference>
<dbReference type="OrthoDB" id="2384350at2759"/>
<proteinExistence type="predicted"/>
<dbReference type="Gene3D" id="3.40.50.10190">
    <property type="entry name" value="BRCT domain"/>
    <property type="match status" value="2"/>
</dbReference>
<dbReference type="Pfam" id="PF00533">
    <property type="entry name" value="BRCT"/>
    <property type="match status" value="1"/>
</dbReference>
<organism evidence="12 13">
    <name type="scientific">Morella rubra</name>
    <name type="common">Chinese bayberry</name>
    <dbReference type="NCBI Taxonomy" id="262757"/>
    <lineage>
        <taxon>Eukaryota</taxon>
        <taxon>Viridiplantae</taxon>
        <taxon>Streptophyta</taxon>
        <taxon>Embryophyta</taxon>
        <taxon>Tracheophyta</taxon>
        <taxon>Spermatophyta</taxon>
        <taxon>Magnoliopsida</taxon>
        <taxon>eudicotyledons</taxon>
        <taxon>Gunneridae</taxon>
        <taxon>Pentapetalae</taxon>
        <taxon>rosids</taxon>
        <taxon>fabids</taxon>
        <taxon>Fagales</taxon>
        <taxon>Myricaceae</taxon>
        <taxon>Morella</taxon>
    </lineage>
</organism>